<organism evidence="3 4">
    <name type="scientific">Eubacterium plexicaudatum ASF492</name>
    <dbReference type="NCBI Taxonomy" id="1235802"/>
    <lineage>
        <taxon>Bacteria</taxon>
        <taxon>Bacillati</taxon>
        <taxon>Bacillota</taxon>
        <taxon>Clostridia</taxon>
        <taxon>Eubacteriales</taxon>
        <taxon>Eubacteriaceae</taxon>
        <taxon>Eubacterium</taxon>
    </lineage>
</organism>
<evidence type="ECO:0000256" key="2">
    <source>
        <dbReference type="SAM" id="Phobius"/>
    </source>
</evidence>
<keyword evidence="2" id="KW-0472">Membrane</keyword>
<feature type="region of interest" description="Disordered" evidence="1">
    <location>
        <begin position="100"/>
        <end position="222"/>
    </location>
</feature>
<proteinExistence type="predicted"/>
<feature type="transmembrane region" description="Helical" evidence="2">
    <location>
        <begin position="15"/>
        <end position="39"/>
    </location>
</feature>
<sequence>MIKAVGLFLLLLLKIVGWALLILLLVLLAVCLLVLFVPVRYDVLVHSERINPIANLRLRLKVNWLLHFIRVAVAYGPGGLSWQIRVAGVDIPKLLARRAEKKKAKRRQTKTNSDNRRKEEAKTPPDRFDMSLSDPELEPELKEEKPETLETQVMEKTESASIPPDSESENKMAVDPLLSERTAKKADHEKVRKTKKQKTKKQKIKKQKAKSETAQQESSDAPKSGIFAKVRTWIRRLHKEYTDEVNRHAVGHLWTEILNLLRSYRPRKLKADVSFSLADPALTGAITGLISLIPVIYRYPCTIEPDFTAEKPYVEGEIAACGKVTVFVFVCGAIRLLRDKKFMQVVRRLLKRGGT</sequence>
<feature type="compositionally biased region" description="Polar residues" evidence="1">
    <location>
        <begin position="212"/>
        <end position="221"/>
    </location>
</feature>
<feature type="compositionally biased region" description="Basic and acidic residues" evidence="1">
    <location>
        <begin position="113"/>
        <end position="129"/>
    </location>
</feature>
<feature type="compositionally biased region" description="Basic residues" evidence="1">
    <location>
        <begin position="100"/>
        <end position="109"/>
    </location>
</feature>
<evidence type="ECO:0000256" key="1">
    <source>
        <dbReference type="SAM" id="MobiDB-lite"/>
    </source>
</evidence>
<evidence type="ECO:0000313" key="4">
    <source>
        <dbReference type="Proteomes" id="UP000012589"/>
    </source>
</evidence>
<dbReference type="EMBL" id="AQFT01000023">
    <property type="protein sequence ID" value="EMZ36307.1"/>
    <property type="molecule type" value="Genomic_DNA"/>
</dbReference>
<dbReference type="Proteomes" id="UP000012589">
    <property type="component" value="Unassembled WGS sequence"/>
</dbReference>
<gene>
    <name evidence="3" type="ORF">C823_00674</name>
</gene>
<reference evidence="3 4" key="1">
    <citation type="journal article" date="2014" name="Genome Announc.">
        <title>Draft genome sequences of the altered schaedler flora, a defined bacterial community from gnotobiotic mice.</title>
        <authorList>
            <person name="Wannemuehler M.J."/>
            <person name="Overstreet A.M."/>
            <person name="Ward D.V."/>
            <person name="Phillips G.J."/>
        </authorList>
    </citation>
    <scope>NUCLEOTIDE SEQUENCE [LARGE SCALE GENOMIC DNA]</scope>
    <source>
        <strain evidence="3 4">ASF492</strain>
    </source>
</reference>
<keyword evidence="2" id="KW-1133">Transmembrane helix</keyword>
<keyword evidence="4" id="KW-1185">Reference proteome</keyword>
<dbReference type="eggNOG" id="ENOG5032YW0">
    <property type="taxonomic scope" value="Bacteria"/>
</dbReference>
<dbReference type="PATRIC" id="fig|1235802.3.peg.716"/>
<dbReference type="STRING" id="1235802.C823_00674"/>
<feature type="compositionally biased region" description="Basic and acidic residues" evidence="1">
    <location>
        <begin position="139"/>
        <end position="158"/>
    </location>
</feature>
<feature type="compositionally biased region" description="Basic and acidic residues" evidence="1">
    <location>
        <begin position="181"/>
        <end position="190"/>
    </location>
</feature>
<keyword evidence="2" id="KW-0812">Transmembrane</keyword>
<feature type="transmembrane region" description="Helical" evidence="2">
    <location>
        <begin position="275"/>
        <end position="297"/>
    </location>
</feature>
<feature type="compositionally biased region" description="Basic residues" evidence="1">
    <location>
        <begin position="191"/>
        <end position="208"/>
    </location>
</feature>
<evidence type="ECO:0008006" key="5">
    <source>
        <dbReference type="Google" id="ProtNLM"/>
    </source>
</evidence>
<evidence type="ECO:0000313" key="3">
    <source>
        <dbReference type="EMBL" id="EMZ36307.1"/>
    </source>
</evidence>
<accession>N2B3X6</accession>
<dbReference type="HOGENOM" id="CLU_050652_0_0_9"/>
<name>N2B3X6_9FIRM</name>
<feature type="transmembrane region" description="Helical" evidence="2">
    <location>
        <begin position="317"/>
        <end position="337"/>
    </location>
</feature>
<dbReference type="OrthoDB" id="1779934at2"/>
<dbReference type="AlphaFoldDB" id="N2B3X6"/>
<protein>
    <recommendedName>
        <fullName evidence="5">DUF2953 domain-containing protein</fullName>
    </recommendedName>
</protein>
<comment type="caution">
    <text evidence="3">The sequence shown here is derived from an EMBL/GenBank/DDBJ whole genome shotgun (WGS) entry which is preliminary data.</text>
</comment>